<dbReference type="RefSeq" id="WP_012614829.1">
    <property type="nucleotide sequence ID" value="NC_011774.1"/>
</dbReference>
<dbReference type="Proteomes" id="UP000006744">
    <property type="component" value="Plasmid pG9842_140"/>
</dbReference>
<keyword evidence="1" id="KW-0614">Plasmid</keyword>
<protein>
    <submittedName>
        <fullName evidence="1">Uncharacterized protein</fullName>
    </submittedName>
</protein>
<proteinExistence type="predicted"/>
<sequence length="57" mass="6865">MHKYRYAIIWLNKIGEEQIKYVITERERNTIIQDLANDGYSPVWRTVELFLKKGPLI</sequence>
<evidence type="ECO:0000313" key="2">
    <source>
        <dbReference type="Proteomes" id="UP000006744"/>
    </source>
</evidence>
<gene>
    <name evidence="1" type="ordered locus">BCG9842_A0055</name>
</gene>
<reference evidence="1 2" key="1">
    <citation type="submission" date="2008-10" db="EMBL/GenBank/DDBJ databases">
        <title>Genome sequence of Bacillus cereus G9842.</title>
        <authorList>
            <person name="Dodson R.J."/>
            <person name="Durkin A.S."/>
            <person name="Rosovitz M.J."/>
            <person name="Rasko D.A."/>
            <person name="Hoffmaster A."/>
            <person name="Ravel J."/>
            <person name="Sutton G."/>
        </authorList>
    </citation>
    <scope>NUCLEOTIDE SEQUENCE [LARGE SCALE GENOMIC DNA]</scope>
    <source>
        <strain evidence="1 2">G9842</strain>
        <plasmid evidence="1 2">pG9842_140</plasmid>
    </source>
</reference>
<dbReference type="KEGG" id="bcg:BCG9842_A0055"/>
<geneLocation type="plasmid" evidence="1 2">
    <name>pG9842_140</name>
</geneLocation>
<dbReference type="EMBL" id="CP001188">
    <property type="protein sequence ID" value="ACK98742.1"/>
    <property type="molecule type" value="Genomic_DNA"/>
</dbReference>
<dbReference type="AlphaFoldDB" id="B7IZP8"/>
<organism evidence="1 2">
    <name type="scientific">Bacillus cereus (strain G9842)</name>
    <dbReference type="NCBI Taxonomy" id="405531"/>
    <lineage>
        <taxon>Bacteria</taxon>
        <taxon>Bacillati</taxon>
        <taxon>Bacillota</taxon>
        <taxon>Bacilli</taxon>
        <taxon>Bacillales</taxon>
        <taxon>Bacillaceae</taxon>
        <taxon>Bacillus</taxon>
        <taxon>Bacillus cereus group</taxon>
    </lineage>
</organism>
<name>B7IZP8_BACC2</name>
<evidence type="ECO:0000313" key="1">
    <source>
        <dbReference type="EMBL" id="ACK98742.1"/>
    </source>
</evidence>
<dbReference type="HOGENOM" id="CLU_3149322_0_0_9"/>
<accession>B7IZP8</accession>